<dbReference type="InterPro" id="IPR013087">
    <property type="entry name" value="Znf_C2H2_type"/>
</dbReference>
<reference evidence="4 5" key="1">
    <citation type="submission" date="2023-11" db="EMBL/GenBank/DDBJ databases">
        <authorList>
            <person name="Hedman E."/>
            <person name="Englund M."/>
            <person name="Stromberg M."/>
            <person name="Nyberg Akerstrom W."/>
            <person name="Nylinder S."/>
            <person name="Jareborg N."/>
            <person name="Kallberg Y."/>
            <person name="Kronander E."/>
        </authorList>
    </citation>
    <scope>NUCLEOTIDE SEQUENCE [LARGE SCALE GENOMIC DNA]</scope>
</reference>
<dbReference type="PANTHER" id="PTHR33395:SF22">
    <property type="entry name" value="REVERSE TRANSCRIPTASE DOMAIN-CONTAINING PROTEIN"/>
    <property type="match status" value="1"/>
</dbReference>
<dbReference type="InterPro" id="IPR005135">
    <property type="entry name" value="Endo/exonuclease/phosphatase"/>
</dbReference>
<proteinExistence type="predicted"/>
<dbReference type="PROSITE" id="PS50157">
    <property type="entry name" value="ZINC_FINGER_C2H2_2"/>
    <property type="match status" value="1"/>
</dbReference>
<dbReference type="Gene3D" id="3.30.160.60">
    <property type="entry name" value="Classic Zinc Finger"/>
    <property type="match status" value="1"/>
</dbReference>
<evidence type="ECO:0000256" key="2">
    <source>
        <dbReference type="SAM" id="SignalP"/>
    </source>
</evidence>
<dbReference type="Proteomes" id="UP001314205">
    <property type="component" value="Unassembled WGS sequence"/>
</dbReference>
<keyword evidence="1" id="KW-0862">Zinc</keyword>
<evidence type="ECO:0000256" key="1">
    <source>
        <dbReference type="PROSITE-ProRule" id="PRU00042"/>
    </source>
</evidence>
<dbReference type="GO" id="GO:0007508">
    <property type="term" value="P:larval heart development"/>
    <property type="evidence" value="ECO:0007669"/>
    <property type="project" value="TreeGrafter"/>
</dbReference>
<keyword evidence="2" id="KW-0732">Signal</keyword>
<protein>
    <recommendedName>
        <fullName evidence="3">C2H2-type domain-containing protein</fullName>
    </recommendedName>
</protein>
<dbReference type="SUPFAM" id="SSF56219">
    <property type="entry name" value="DNase I-like"/>
    <property type="match status" value="1"/>
</dbReference>
<dbReference type="AlphaFoldDB" id="A0AAV1LR26"/>
<dbReference type="EMBL" id="CAVLGL010000095">
    <property type="protein sequence ID" value="CAK1597629.1"/>
    <property type="molecule type" value="Genomic_DNA"/>
</dbReference>
<dbReference type="Pfam" id="PF14529">
    <property type="entry name" value="Exo_endo_phos_2"/>
    <property type="match status" value="1"/>
</dbReference>
<keyword evidence="5" id="KW-1185">Reference proteome</keyword>
<dbReference type="GO" id="GO:0003824">
    <property type="term" value="F:catalytic activity"/>
    <property type="evidence" value="ECO:0007669"/>
    <property type="project" value="InterPro"/>
</dbReference>
<accession>A0AAV1LR26</accession>
<dbReference type="Gene3D" id="3.30.70.1820">
    <property type="entry name" value="L1 transposable element, RRM domain"/>
    <property type="match status" value="1"/>
</dbReference>
<evidence type="ECO:0000259" key="3">
    <source>
        <dbReference type="PROSITE" id="PS50157"/>
    </source>
</evidence>
<gene>
    <name evidence="4" type="ORF">PARMNEM_LOCUS16794</name>
</gene>
<dbReference type="SMART" id="SM00355">
    <property type="entry name" value="ZnF_C2H2"/>
    <property type="match status" value="2"/>
</dbReference>
<sequence length="915" mass="106455">MLQAQNTILTSLLAATNTTLAGVMAPPATLPQPQPEVIPQVVIPPGVEVVELHLDPADWFPAEPYKMVFSRKKNPKWKNFPYRCEHCFKGYRVASTLLTHAAERHGSVPKDVAIPCPCCPHVSTRRKQHKKHLETHEGKRHRIFCLYCLPPQCETEQDLRPGEMSVNESFIENESPPPYIKFRKGSNVIPAISDLQQEFKTLQSSLLNRLDSWFSKQETKFNTLLNDFDEIKTTLKFISDKYDDLDKRTHDVSKRVSRIEQQLKSTPVFEARISELETKLAEFEQKSRNCNIEISNLPEKRSENLIQILENIAKVIKQPISTKDIVKIHRVPHMNPKISRPKNVIVKFFNQATCDNFVSAARLSKGITTEQINMHGAVQNIYINEHLTIHSKNLFRQTRENRTDIDLCGSSAELYWFVQAKHLLFLLYEGNKIYYRKLNQRIPNDGFTCEIVISNRGLNGTRCILKPTFHCEDEIINVPSNIDYVILKFYSKQHNEYHAVSGVYIPPNQPLTAYQLFFNSLQNELMCNENTKIYIFGDFNLPHIEWLQCDGNTCTPNTHYCKNPMTLLVSNFLSIVGCKQFNLIKNNKNRILDLFISNNDTSTCKSPLNFLVPIDVFHPPLNAEIFFNVEYIQLARKTLPKYRFSEGKYADINDDIKRVDWASILEVPSLDTATNHFYEEIYKIIRKHVPLRPIKSKKFPIWFTRPLIHIFKNKEKSWIKWKNFSNQVDYEEYSVLRKRFKQLSAQCFNSYLSKIETSLQKDIKVFWSFVNNKKKCGIPNVMFHDGNETDNPEDICEFFSNYFTSVYENISLMTYHIDLLPCSSNTNFIISDISFSKNTIEQCLKNLDITKSSGPDANASEPYVKESEKYPFDKFPQFWYASEESLRLHKKRKHPYAAMFNYNWFCSWGDSIPNS</sequence>
<dbReference type="GO" id="GO:0031012">
    <property type="term" value="C:extracellular matrix"/>
    <property type="evidence" value="ECO:0007669"/>
    <property type="project" value="TreeGrafter"/>
</dbReference>
<keyword evidence="1" id="KW-0479">Metal-binding</keyword>
<comment type="caution">
    <text evidence="4">The sequence shown here is derived from an EMBL/GenBank/DDBJ whole genome shotgun (WGS) entry which is preliminary data.</text>
</comment>
<feature type="domain" description="C2H2-type" evidence="3">
    <location>
        <begin position="82"/>
        <end position="109"/>
    </location>
</feature>
<feature type="signal peptide" evidence="2">
    <location>
        <begin position="1"/>
        <end position="21"/>
    </location>
</feature>
<dbReference type="PROSITE" id="PS00028">
    <property type="entry name" value="ZINC_FINGER_C2H2_1"/>
    <property type="match status" value="1"/>
</dbReference>
<dbReference type="GO" id="GO:0008270">
    <property type="term" value="F:zinc ion binding"/>
    <property type="evidence" value="ECO:0007669"/>
    <property type="project" value="UniProtKB-KW"/>
</dbReference>
<dbReference type="PANTHER" id="PTHR33395">
    <property type="entry name" value="TRANSCRIPTASE, PUTATIVE-RELATED-RELATED"/>
    <property type="match status" value="1"/>
</dbReference>
<dbReference type="GO" id="GO:0061343">
    <property type="term" value="P:cell adhesion involved in heart morphogenesis"/>
    <property type="evidence" value="ECO:0007669"/>
    <property type="project" value="TreeGrafter"/>
</dbReference>
<evidence type="ECO:0000313" key="4">
    <source>
        <dbReference type="EMBL" id="CAK1597629.1"/>
    </source>
</evidence>
<evidence type="ECO:0000313" key="5">
    <source>
        <dbReference type="Proteomes" id="UP001314205"/>
    </source>
</evidence>
<keyword evidence="1" id="KW-0863">Zinc-finger</keyword>
<feature type="chain" id="PRO_5043438278" description="C2H2-type domain-containing protein" evidence="2">
    <location>
        <begin position="22"/>
        <end position="915"/>
    </location>
</feature>
<dbReference type="Gene3D" id="3.60.10.10">
    <property type="entry name" value="Endonuclease/exonuclease/phosphatase"/>
    <property type="match status" value="1"/>
</dbReference>
<name>A0AAV1LR26_9NEOP</name>
<dbReference type="InterPro" id="IPR036691">
    <property type="entry name" value="Endo/exonu/phosph_ase_sf"/>
</dbReference>
<organism evidence="4 5">
    <name type="scientific">Parnassius mnemosyne</name>
    <name type="common">clouded apollo</name>
    <dbReference type="NCBI Taxonomy" id="213953"/>
    <lineage>
        <taxon>Eukaryota</taxon>
        <taxon>Metazoa</taxon>
        <taxon>Ecdysozoa</taxon>
        <taxon>Arthropoda</taxon>
        <taxon>Hexapoda</taxon>
        <taxon>Insecta</taxon>
        <taxon>Pterygota</taxon>
        <taxon>Neoptera</taxon>
        <taxon>Endopterygota</taxon>
        <taxon>Lepidoptera</taxon>
        <taxon>Glossata</taxon>
        <taxon>Ditrysia</taxon>
        <taxon>Papilionoidea</taxon>
        <taxon>Papilionidae</taxon>
        <taxon>Parnassiinae</taxon>
        <taxon>Parnassini</taxon>
        <taxon>Parnassius</taxon>
        <taxon>Driopa</taxon>
    </lineage>
</organism>